<evidence type="ECO:0000256" key="6">
    <source>
        <dbReference type="ARBA" id="ARBA00023180"/>
    </source>
</evidence>
<organism evidence="12 13">
    <name type="scientific">Rousettus aegyptiacus</name>
    <name type="common">Egyptian fruit bat</name>
    <name type="synonym">Pteropus aegyptiacus</name>
    <dbReference type="NCBI Taxonomy" id="9407"/>
    <lineage>
        <taxon>Eukaryota</taxon>
        <taxon>Metazoa</taxon>
        <taxon>Chordata</taxon>
        <taxon>Craniata</taxon>
        <taxon>Vertebrata</taxon>
        <taxon>Euteleostomi</taxon>
        <taxon>Mammalia</taxon>
        <taxon>Eutheria</taxon>
        <taxon>Laurasiatheria</taxon>
        <taxon>Chiroptera</taxon>
        <taxon>Yinpterochiroptera</taxon>
        <taxon>Pteropodoidea</taxon>
        <taxon>Pteropodidae</taxon>
        <taxon>Rousettinae</taxon>
        <taxon>Rousettus</taxon>
    </lineage>
</organism>
<gene>
    <name evidence="12" type="ORF">HJG63_017214</name>
</gene>
<dbReference type="Gene3D" id="3.10.250.10">
    <property type="entry name" value="SRCR-like domain"/>
    <property type="match status" value="2"/>
</dbReference>
<evidence type="ECO:0000313" key="13">
    <source>
        <dbReference type="Proteomes" id="UP000593571"/>
    </source>
</evidence>
<feature type="disulfide bond" evidence="7">
    <location>
        <begin position="93"/>
        <end position="103"/>
    </location>
</feature>
<evidence type="ECO:0000259" key="11">
    <source>
        <dbReference type="PROSITE" id="PS50287"/>
    </source>
</evidence>
<evidence type="ECO:0000256" key="4">
    <source>
        <dbReference type="ARBA" id="ARBA00022737"/>
    </source>
</evidence>
<protein>
    <recommendedName>
        <fullName evidence="11">SRCR domain-containing protein</fullName>
    </recommendedName>
</protein>
<dbReference type="PANTHER" id="PTHR48071:SF15">
    <property type="entry name" value="SRCR DOMAIN-CONTAINING PROTEIN"/>
    <property type="match status" value="1"/>
</dbReference>
<evidence type="ECO:0000256" key="9">
    <source>
        <dbReference type="SAM" id="Phobius"/>
    </source>
</evidence>
<keyword evidence="5 7" id="KW-1015">Disulfide bond</keyword>
<reference evidence="12 13" key="1">
    <citation type="journal article" date="2020" name="Nature">
        <title>Six reference-quality genomes reveal evolution of bat adaptations.</title>
        <authorList>
            <person name="Jebb D."/>
            <person name="Huang Z."/>
            <person name="Pippel M."/>
            <person name="Hughes G.M."/>
            <person name="Lavrichenko K."/>
            <person name="Devanna P."/>
            <person name="Winkler S."/>
            <person name="Jermiin L.S."/>
            <person name="Skirmuntt E.C."/>
            <person name="Katzourakis A."/>
            <person name="Burkitt-Gray L."/>
            <person name="Ray D.A."/>
            <person name="Sullivan K.A.M."/>
            <person name="Roscito J.G."/>
            <person name="Kirilenko B.M."/>
            <person name="Davalos L.M."/>
            <person name="Corthals A.P."/>
            <person name="Power M.L."/>
            <person name="Jones G."/>
            <person name="Ransome R.D."/>
            <person name="Dechmann D.K.N."/>
            <person name="Locatelli A.G."/>
            <person name="Puechmaille S.J."/>
            <person name="Fedrigo O."/>
            <person name="Jarvis E.D."/>
            <person name="Hiller M."/>
            <person name="Vernes S.C."/>
            <person name="Myers E.W."/>
            <person name="Teeling E.C."/>
        </authorList>
    </citation>
    <scope>NUCLEOTIDE SEQUENCE [LARGE SCALE GENOMIC DNA]</scope>
    <source>
        <strain evidence="12">MRouAeg1</strain>
        <tissue evidence="12">Muscle</tissue>
    </source>
</reference>
<dbReference type="GO" id="GO:0016020">
    <property type="term" value="C:membrane"/>
    <property type="evidence" value="ECO:0007669"/>
    <property type="project" value="InterPro"/>
</dbReference>
<comment type="caution">
    <text evidence="7">Lacks conserved residue(s) required for the propagation of feature annotation.</text>
</comment>
<dbReference type="Pfam" id="PF00530">
    <property type="entry name" value="SRCR"/>
    <property type="match status" value="2"/>
</dbReference>
<dbReference type="Proteomes" id="UP000593571">
    <property type="component" value="Unassembled WGS sequence"/>
</dbReference>
<dbReference type="EMBL" id="JACASE010000006">
    <property type="protein sequence ID" value="KAF6458681.1"/>
    <property type="molecule type" value="Genomic_DNA"/>
</dbReference>
<feature type="chain" id="PRO_5029558024" description="SRCR domain-containing protein" evidence="10">
    <location>
        <begin position="26"/>
        <end position="376"/>
    </location>
</feature>
<feature type="domain" description="SRCR" evidence="11">
    <location>
        <begin position="129"/>
        <end position="224"/>
    </location>
</feature>
<dbReference type="PROSITE" id="PS50287">
    <property type="entry name" value="SRCR_2"/>
    <property type="match status" value="2"/>
</dbReference>
<evidence type="ECO:0000256" key="3">
    <source>
        <dbReference type="ARBA" id="ARBA00022729"/>
    </source>
</evidence>
<keyword evidence="2" id="KW-0964">Secreted</keyword>
<evidence type="ECO:0000313" key="12">
    <source>
        <dbReference type="EMBL" id="KAF6458681.1"/>
    </source>
</evidence>
<accession>A0A7J8GFT0</accession>
<keyword evidence="4" id="KW-0677">Repeat</keyword>
<dbReference type="SMART" id="SM00202">
    <property type="entry name" value="SR"/>
    <property type="match status" value="2"/>
</dbReference>
<keyword evidence="9" id="KW-1133">Transmembrane helix</keyword>
<evidence type="ECO:0000256" key="1">
    <source>
        <dbReference type="ARBA" id="ARBA00004613"/>
    </source>
</evidence>
<dbReference type="PANTHER" id="PTHR48071">
    <property type="entry name" value="SRCR DOMAIN-CONTAINING PROTEIN"/>
    <property type="match status" value="1"/>
</dbReference>
<evidence type="ECO:0000256" key="8">
    <source>
        <dbReference type="SAM" id="MobiDB-lite"/>
    </source>
</evidence>
<proteinExistence type="predicted"/>
<feature type="region of interest" description="Disordered" evidence="8">
    <location>
        <begin position="308"/>
        <end position="331"/>
    </location>
</feature>
<comment type="subcellular location">
    <subcellularLocation>
        <location evidence="1">Secreted</location>
    </subcellularLocation>
</comment>
<comment type="caution">
    <text evidence="12">The sequence shown here is derived from an EMBL/GenBank/DDBJ whole genome shotgun (WGS) entry which is preliminary data.</text>
</comment>
<feature type="disulfide bond" evidence="7">
    <location>
        <begin position="195"/>
        <end position="205"/>
    </location>
</feature>
<keyword evidence="6" id="KW-0325">Glycoprotein</keyword>
<dbReference type="AlphaFoldDB" id="A0A7J8GFT0"/>
<name>A0A7J8GFT0_ROUAE</name>
<evidence type="ECO:0000256" key="7">
    <source>
        <dbReference type="PROSITE-ProRule" id="PRU00196"/>
    </source>
</evidence>
<dbReference type="InterPro" id="IPR001190">
    <property type="entry name" value="SRCR"/>
</dbReference>
<dbReference type="FunFam" id="3.10.250.10:FF:000031">
    <property type="entry name" value="RIKEN cDNA 5830411N06, isoform CRA_a"/>
    <property type="match status" value="1"/>
</dbReference>
<keyword evidence="9" id="KW-0812">Transmembrane</keyword>
<evidence type="ECO:0000256" key="5">
    <source>
        <dbReference type="ARBA" id="ARBA00023157"/>
    </source>
</evidence>
<dbReference type="InterPro" id="IPR036772">
    <property type="entry name" value="SRCR-like_dom_sf"/>
</dbReference>
<feature type="domain" description="SRCR" evidence="11">
    <location>
        <begin position="27"/>
        <end position="122"/>
    </location>
</feature>
<feature type="signal peptide" evidence="10">
    <location>
        <begin position="1"/>
        <end position="25"/>
    </location>
</feature>
<sequence length="376" mass="39569">MASSSPRLWPLLLACWALPLGGGLATTRLKAGGSPCAGTPELHLPGRPVQVCGLQAEETSVLCRSLGCGEVLRAPRPDDIWEPGDRSPKTVTCQGNESSIFSCKFDMNVWNHCSLLSEAQDTPRPGWWTDGEHPCAGRLEVRRGLTWGSVCDADLDQATARMVCRELHCGSAVSTPRGARFGPGSGPMWTEAFRCAGDESLLYQCPRGPGRRCGRGRVAGLRCSGGKPGPGPLVATEPCPMLRVVSTVVGALLGVLLLGLLGLLGLWGLRRMQQRGEVVRLTGGRSVPEEGYDDAVSPLEDVAAQRPWGQSRISTGGRGSAKTLGTNTPLTVSNDSSSCPLTVVLGFGGARPPDAARALLPFLSPHPCPSCGQCCP</sequence>
<keyword evidence="13" id="KW-1185">Reference proteome</keyword>
<keyword evidence="9" id="KW-0472">Membrane</keyword>
<evidence type="ECO:0000256" key="10">
    <source>
        <dbReference type="SAM" id="SignalP"/>
    </source>
</evidence>
<evidence type="ECO:0000256" key="2">
    <source>
        <dbReference type="ARBA" id="ARBA00022525"/>
    </source>
</evidence>
<dbReference type="SUPFAM" id="SSF56487">
    <property type="entry name" value="SRCR-like"/>
    <property type="match status" value="2"/>
</dbReference>
<dbReference type="PRINTS" id="PR00258">
    <property type="entry name" value="SPERACTRCPTR"/>
</dbReference>
<feature type="transmembrane region" description="Helical" evidence="9">
    <location>
        <begin position="248"/>
        <end position="269"/>
    </location>
</feature>
<keyword evidence="3 10" id="KW-0732">Signal</keyword>